<gene>
    <name evidence="2" type="ORF">SARC_17450</name>
</gene>
<sequence length="171" mass="18804">MYWRVLDSDPLLTSLISPINHTPPLTNRTRINSRAPHINASYWEFIYHLIAGNKNWGLRSTNHELSINDIHEVLHSKSVLLPAIATAVEAAVRNHGNADLGKTPIRGAQESENSDGTDESDNTVTLLKWLRICYEVLYGKGTTTSDIDDGDDGMGQDDIVACAPTPAVDVQ</sequence>
<dbReference type="Proteomes" id="UP000054560">
    <property type="component" value="Unassembled WGS sequence"/>
</dbReference>
<protein>
    <submittedName>
        <fullName evidence="2">Uncharacterized protein</fullName>
    </submittedName>
</protein>
<evidence type="ECO:0000313" key="3">
    <source>
        <dbReference type="Proteomes" id="UP000054560"/>
    </source>
</evidence>
<reference evidence="2 3" key="1">
    <citation type="submission" date="2011-02" db="EMBL/GenBank/DDBJ databases">
        <title>The Genome Sequence of Sphaeroforma arctica JP610.</title>
        <authorList>
            <consortium name="The Broad Institute Genome Sequencing Platform"/>
            <person name="Russ C."/>
            <person name="Cuomo C."/>
            <person name="Young S.K."/>
            <person name="Zeng Q."/>
            <person name="Gargeya S."/>
            <person name="Alvarado L."/>
            <person name="Berlin A."/>
            <person name="Chapman S.B."/>
            <person name="Chen Z."/>
            <person name="Freedman E."/>
            <person name="Gellesch M."/>
            <person name="Goldberg J."/>
            <person name="Griggs A."/>
            <person name="Gujja S."/>
            <person name="Heilman E."/>
            <person name="Heiman D."/>
            <person name="Howarth C."/>
            <person name="Mehta T."/>
            <person name="Neiman D."/>
            <person name="Pearson M."/>
            <person name="Roberts A."/>
            <person name="Saif S."/>
            <person name="Shea T."/>
            <person name="Shenoy N."/>
            <person name="Sisk P."/>
            <person name="Stolte C."/>
            <person name="Sykes S."/>
            <person name="White J."/>
            <person name="Yandava C."/>
            <person name="Burger G."/>
            <person name="Gray M.W."/>
            <person name="Holland P.W.H."/>
            <person name="King N."/>
            <person name="Lang F.B.F."/>
            <person name="Roger A.J."/>
            <person name="Ruiz-Trillo I."/>
            <person name="Haas B."/>
            <person name="Nusbaum C."/>
            <person name="Birren B."/>
        </authorList>
    </citation>
    <scope>NUCLEOTIDE SEQUENCE [LARGE SCALE GENOMIC DNA]</scope>
    <source>
        <strain evidence="2 3">JP610</strain>
    </source>
</reference>
<dbReference type="RefSeq" id="XP_014143930.1">
    <property type="nucleotide sequence ID" value="XM_014288455.1"/>
</dbReference>
<name>A0A0L0F1K0_9EUKA</name>
<evidence type="ECO:0000256" key="1">
    <source>
        <dbReference type="SAM" id="MobiDB-lite"/>
    </source>
</evidence>
<feature type="non-terminal residue" evidence="2">
    <location>
        <position position="171"/>
    </location>
</feature>
<feature type="region of interest" description="Disordered" evidence="1">
    <location>
        <begin position="98"/>
        <end position="120"/>
    </location>
</feature>
<keyword evidence="3" id="KW-1185">Reference proteome</keyword>
<dbReference type="EMBL" id="KQ252401">
    <property type="protein sequence ID" value="KNC70028.1"/>
    <property type="molecule type" value="Genomic_DNA"/>
</dbReference>
<accession>A0A0L0F1K0</accession>
<organism evidence="2 3">
    <name type="scientific">Sphaeroforma arctica JP610</name>
    <dbReference type="NCBI Taxonomy" id="667725"/>
    <lineage>
        <taxon>Eukaryota</taxon>
        <taxon>Ichthyosporea</taxon>
        <taxon>Ichthyophonida</taxon>
        <taxon>Sphaeroforma</taxon>
    </lineage>
</organism>
<proteinExistence type="predicted"/>
<dbReference type="GeneID" id="25917954"/>
<evidence type="ECO:0000313" key="2">
    <source>
        <dbReference type="EMBL" id="KNC70028.1"/>
    </source>
</evidence>
<dbReference type="AlphaFoldDB" id="A0A0L0F1K0"/>